<dbReference type="Pfam" id="PF07995">
    <property type="entry name" value="GSDH"/>
    <property type="match status" value="1"/>
</dbReference>
<dbReference type="Gene3D" id="2.120.10.30">
    <property type="entry name" value="TolB, C-terminal domain"/>
    <property type="match status" value="1"/>
</dbReference>
<keyword evidence="3" id="KW-1185">Reference proteome</keyword>
<dbReference type="STRING" id="1423777.FD46_GL000379"/>
<dbReference type="InterPro" id="IPR011041">
    <property type="entry name" value="Quinoprot_gluc/sorb_DH_b-prop"/>
</dbReference>
<dbReference type="InterPro" id="IPR012938">
    <property type="entry name" value="Glc/Sorbosone_DH"/>
</dbReference>
<proteinExistence type="predicted"/>
<organism evidence="2 3">
    <name type="scientific">Liquorilactobacillus oeni DSM 19972</name>
    <dbReference type="NCBI Taxonomy" id="1423777"/>
    <lineage>
        <taxon>Bacteria</taxon>
        <taxon>Bacillati</taxon>
        <taxon>Bacillota</taxon>
        <taxon>Bacilli</taxon>
        <taxon>Lactobacillales</taxon>
        <taxon>Lactobacillaceae</taxon>
        <taxon>Liquorilactobacillus</taxon>
    </lineage>
</organism>
<comment type="caution">
    <text evidence="2">The sequence shown here is derived from an EMBL/GenBank/DDBJ whole genome shotgun (WGS) entry which is preliminary data.</text>
</comment>
<evidence type="ECO:0000313" key="2">
    <source>
        <dbReference type="EMBL" id="KRL05634.1"/>
    </source>
</evidence>
<reference evidence="2 3" key="1">
    <citation type="journal article" date="2015" name="Genome Announc.">
        <title>Expanding the biotechnology potential of lactobacilli through comparative genomics of 213 strains and associated genera.</title>
        <authorList>
            <person name="Sun Z."/>
            <person name="Harris H.M."/>
            <person name="McCann A."/>
            <person name="Guo C."/>
            <person name="Argimon S."/>
            <person name="Zhang W."/>
            <person name="Yang X."/>
            <person name="Jeffery I.B."/>
            <person name="Cooney J.C."/>
            <person name="Kagawa T.F."/>
            <person name="Liu W."/>
            <person name="Song Y."/>
            <person name="Salvetti E."/>
            <person name="Wrobel A."/>
            <person name="Rasinkangas P."/>
            <person name="Parkhill J."/>
            <person name="Rea M.C."/>
            <person name="O'Sullivan O."/>
            <person name="Ritari J."/>
            <person name="Douillard F.P."/>
            <person name="Paul Ross R."/>
            <person name="Yang R."/>
            <person name="Briner A.E."/>
            <person name="Felis G.E."/>
            <person name="de Vos W.M."/>
            <person name="Barrangou R."/>
            <person name="Klaenhammer T.R."/>
            <person name="Caufield P.W."/>
            <person name="Cui Y."/>
            <person name="Zhang H."/>
            <person name="O'Toole P.W."/>
        </authorList>
    </citation>
    <scope>NUCLEOTIDE SEQUENCE [LARGE SCALE GENOMIC DNA]</scope>
    <source>
        <strain evidence="2 3">DSM 19972</strain>
    </source>
</reference>
<gene>
    <name evidence="2" type="ORF">FD46_GL000379</name>
</gene>
<evidence type="ECO:0000313" key="3">
    <source>
        <dbReference type="Proteomes" id="UP000051686"/>
    </source>
</evidence>
<dbReference type="PANTHER" id="PTHR19328">
    <property type="entry name" value="HEDGEHOG-INTERACTING PROTEIN"/>
    <property type="match status" value="1"/>
</dbReference>
<dbReference type="EMBL" id="AZEH01000020">
    <property type="protein sequence ID" value="KRL05634.1"/>
    <property type="molecule type" value="Genomic_DNA"/>
</dbReference>
<dbReference type="AlphaFoldDB" id="A0A0R1MK14"/>
<dbReference type="RefSeq" id="WP_202813458.1">
    <property type="nucleotide sequence ID" value="NZ_AZEH01000020.1"/>
</dbReference>
<dbReference type="PANTHER" id="PTHR19328:SF13">
    <property type="entry name" value="HIPL1 PROTEIN"/>
    <property type="match status" value="1"/>
</dbReference>
<evidence type="ECO:0000259" key="1">
    <source>
        <dbReference type="Pfam" id="PF07995"/>
    </source>
</evidence>
<protein>
    <recommendedName>
        <fullName evidence="1">Glucose/Sorbosone dehydrogenase domain-containing protein</fullName>
    </recommendedName>
</protein>
<dbReference type="SUPFAM" id="SSF50952">
    <property type="entry name" value="Soluble quinoprotein glucose dehydrogenase"/>
    <property type="match status" value="1"/>
</dbReference>
<name>A0A0R1MK14_9LACO</name>
<feature type="domain" description="Glucose/Sorbosone dehydrogenase" evidence="1">
    <location>
        <begin position="65"/>
        <end position="359"/>
    </location>
</feature>
<dbReference type="PATRIC" id="fig|1423777.3.peg.400"/>
<dbReference type="Proteomes" id="UP000051686">
    <property type="component" value="Unassembled WGS sequence"/>
</dbReference>
<accession>A0A0R1MK14</accession>
<sequence length="379" mass="42263">MKKVLLVVGIFLGIFILSIFLVFGRMHYNNSSEKKSSSQIQQTQSSKAYKQVQLTSKPRIVADKLESPWSLVFYDNSILVSLRDNGEIREVLKNKKTRIVGKVQDVEHIGEAGLLGMAVKKTADTPYLYVYYSTAQDNRVVRYNLNGEKGTFSISNPKVILSKIPQAANHNGGRIAFGPDGMLYVTTGDAGESSNAQNKKSLAGKILRMTPEGKAPQDNPFKDSLVYSYGHRNPQGLAWTEKGVLYATEFGQNEWDELNKIRPGSNYGWPIHEGKADTKKFSNPLQQWQPQNASPSGLAYHNGILFIANLRGETLRAVATSAPQTARTYYTDQYGRIRDVLVIPSKKELLFITNNTDGRGDPAASDDRLFSVKFNEEKD</sequence>
<dbReference type="InterPro" id="IPR011042">
    <property type="entry name" value="6-blade_b-propeller_TolB-like"/>
</dbReference>